<proteinExistence type="predicted"/>
<feature type="region of interest" description="Disordered" evidence="1">
    <location>
        <begin position="1"/>
        <end position="35"/>
    </location>
</feature>
<evidence type="ECO:0000313" key="2">
    <source>
        <dbReference type="EMBL" id="KAI1849030.1"/>
    </source>
</evidence>
<protein>
    <submittedName>
        <fullName evidence="2">Uncharacterized protein</fullName>
    </submittedName>
</protein>
<sequence length="115" mass="12310">MLGGVIPPSSGAVLSYPRAESRTSTGTTLPPLSGMGIENIGRAGSANVPGVSDSGIMPLALQLPQKHEYDQNGVWTFSSHRQTQSTRSDSDPDIMQWTAELPPQNRAGSYQGWIR</sequence>
<dbReference type="EMBL" id="JAFIMR010000079">
    <property type="protein sequence ID" value="KAI1849030.1"/>
    <property type="molecule type" value="Genomic_DNA"/>
</dbReference>
<evidence type="ECO:0000256" key="1">
    <source>
        <dbReference type="SAM" id="MobiDB-lite"/>
    </source>
</evidence>
<comment type="caution">
    <text evidence="2">The sequence shown here is derived from an EMBL/GenBank/DDBJ whole genome shotgun (WGS) entry which is preliminary data.</text>
</comment>
<dbReference type="Proteomes" id="UP000829685">
    <property type="component" value="Unassembled WGS sequence"/>
</dbReference>
<reference evidence="2" key="1">
    <citation type="submission" date="2021-03" db="EMBL/GenBank/DDBJ databases">
        <title>Revisited historic fungal species revealed as producer of novel bioactive compounds through whole genome sequencing and comparative genomics.</title>
        <authorList>
            <person name="Vignolle G.A."/>
            <person name="Hochenegger N."/>
            <person name="Mach R.L."/>
            <person name="Mach-Aigner A.R."/>
            <person name="Javad Rahimi M."/>
            <person name="Salim K.A."/>
            <person name="Chan C.M."/>
            <person name="Lim L.B.L."/>
            <person name="Cai F."/>
            <person name="Druzhinina I.S."/>
            <person name="U'Ren J.M."/>
            <person name="Derntl C."/>
        </authorList>
    </citation>
    <scope>NUCLEOTIDE SEQUENCE</scope>
    <source>
        <strain evidence="2">TUCIM 5799</strain>
    </source>
</reference>
<dbReference type="AlphaFoldDB" id="A0A9P9W847"/>
<organism evidence="2 3">
    <name type="scientific">Neoarthrinium moseri</name>
    <dbReference type="NCBI Taxonomy" id="1658444"/>
    <lineage>
        <taxon>Eukaryota</taxon>
        <taxon>Fungi</taxon>
        <taxon>Dikarya</taxon>
        <taxon>Ascomycota</taxon>
        <taxon>Pezizomycotina</taxon>
        <taxon>Sordariomycetes</taxon>
        <taxon>Xylariomycetidae</taxon>
        <taxon>Amphisphaeriales</taxon>
        <taxon>Apiosporaceae</taxon>
        <taxon>Neoarthrinium</taxon>
    </lineage>
</organism>
<keyword evidence="3" id="KW-1185">Reference proteome</keyword>
<gene>
    <name evidence="2" type="ORF">JX265_013680</name>
</gene>
<name>A0A9P9W847_9PEZI</name>
<feature type="region of interest" description="Disordered" evidence="1">
    <location>
        <begin position="79"/>
        <end position="102"/>
    </location>
</feature>
<accession>A0A9P9W847</accession>
<evidence type="ECO:0000313" key="3">
    <source>
        <dbReference type="Proteomes" id="UP000829685"/>
    </source>
</evidence>